<dbReference type="AlphaFoldDB" id="A0AAV6XB29"/>
<evidence type="ECO:0000259" key="3">
    <source>
        <dbReference type="Pfam" id="PF23581"/>
    </source>
</evidence>
<dbReference type="InterPro" id="IPR013863">
    <property type="entry name" value="VID27_C"/>
</dbReference>
<dbReference type="InterPro" id="IPR015943">
    <property type="entry name" value="WD40/YVTN_repeat-like_dom_sf"/>
</dbReference>
<proteinExistence type="predicted"/>
<keyword evidence="5" id="KW-1185">Reference proteome</keyword>
<reference evidence="4" key="1">
    <citation type="submission" date="2019-10" db="EMBL/GenBank/DDBJ databases">
        <authorList>
            <person name="Zhang R."/>
            <person name="Pan Y."/>
            <person name="Wang J."/>
            <person name="Ma R."/>
            <person name="Yu S."/>
        </authorList>
    </citation>
    <scope>NUCLEOTIDE SEQUENCE</scope>
    <source>
        <strain evidence="4">LA-IB0</strain>
        <tissue evidence="4">Leaf</tissue>
    </source>
</reference>
<evidence type="ECO:0000313" key="4">
    <source>
        <dbReference type="EMBL" id="KAG8377617.1"/>
    </source>
</evidence>
<dbReference type="PANTHER" id="PTHR31913">
    <property type="entry name" value="VACUOLAR IMPORT AND DEGRADATION PROTEIN 27"/>
    <property type="match status" value="1"/>
</dbReference>
<evidence type="ECO:0000256" key="1">
    <source>
        <dbReference type="SAM" id="MobiDB-lite"/>
    </source>
</evidence>
<sequence>MGANHSREDLDLSDSESDSESQETTHHESESEDTYGTPSSHPSSSDHKHNNHLPKTPSSLDGVESRLKALKLKYNNNGSNPNPKNAAKLYLHVGGHTAKSKWVVSEKLVSYAFVKAALNDEEEDDDDDDENEEGSDSDTWWVLKIGSKVRAKIDENLQLKAFKEQRRVDFVANGVWAIKFFSPEEWDSFTRKYQDCLFENTYRYEANDENRLKVYGKDFMGWANPEVADDSMWEDAEESLTRTPPTKTPLKQGHDLTEEFEEAAAQGGAIQSLALGALDNSFLVSDSGIQVLRNYNHGIQGKGIYVNFDDGRLSGRKGASATPRKALLMKAETNMLLMSPMNGGQPHSRGLHQFDIETGRVVSEWKFEKDGTDISMRDITNDNKGAQMDPTGSTFLGLDDNRLCRWDMRDRKGIVQNIVNESTPVLNWTQGHQFSRGTNFQCFATTGDGSIVVGSLDGKIRLYSISSMRQAKTAFPGLGSPITHVDVTYDGKWILGTTDTYLILICSLFTDKDGRTKTGFSGRMGHKISAPRLLKLNPLDSHLAGASKFRNAQFSWVTDFAGFDSLSRSGRDIGATTAISARRPRCHRSSRDIAAPHPPHNYPRVSLERWNGDGRSRSDAAATAAIAPRQNAFGHVNGAISYMLYPVLDKSCLVTENGKQERHLVATVGKFSVIWNFQQVKNGSHECYQNQVGLKSCYCYKIVPKDDSIVDSRFMHEKYAVSDSPEAPLVVATPMKVSSFSISNRRLNM</sequence>
<comment type="caution">
    <text evidence="4">The sequence shown here is derived from an EMBL/GenBank/DDBJ whole genome shotgun (WGS) entry which is preliminary data.</text>
</comment>
<evidence type="ECO:0000259" key="2">
    <source>
        <dbReference type="Pfam" id="PF08553"/>
    </source>
</evidence>
<dbReference type="InterPro" id="IPR055559">
    <property type="entry name" value="CYPRO4_DUF7135"/>
</dbReference>
<feature type="region of interest" description="Disordered" evidence="1">
    <location>
        <begin position="1"/>
        <end position="61"/>
    </location>
</feature>
<protein>
    <recommendedName>
        <fullName evidence="6">Vacuolar import/degradation Vid27 C-terminal domain-containing protein</fullName>
    </recommendedName>
</protein>
<accession>A0AAV6XB29</accession>
<dbReference type="EMBL" id="WHWC01000008">
    <property type="protein sequence ID" value="KAG8377617.1"/>
    <property type="molecule type" value="Genomic_DNA"/>
</dbReference>
<dbReference type="FunFam" id="2.130.10.10:FF:000520">
    <property type="entry name" value="Protein CYPRO4"/>
    <property type="match status" value="1"/>
</dbReference>
<dbReference type="GO" id="GO:0005634">
    <property type="term" value="C:nucleus"/>
    <property type="evidence" value="ECO:0007669"/>
    <property type="project" value="TreeGrafter"/>
</dbReference>
<dbReference type="InterPro" id="IPR040458">
    <property type="entry name" value="Vid27"/>
</dbReference>
<dbReference type="GO" id="GO:0005737">
    <property type="term" value="C:cytoplasm"/>
    <property type="evidence" value="ECO:0007669"/>
    <property type="project" value="TreeGrafter"/>
</dbReference>
<dbReference type="Gene3D" id="2.130.10.10">
    <property type="entry name" value="YVTN repeat-like/Quinoprotein amine dehydrogenase"/>
    <property type="match status" value="1"/>
</dbReference>
<evidence type="ECO:0008006" key="6">
    <source>
        <dbReference type="Google" id="ProtNLM"/>
    </source>
</evidence>
<dbReference type="Proteomes" id="UP000826271">
    <property type="component" value="Unassembled WGS sequence"/>
</dbReference>
<dbReference type="PANTHER" id="PTHR31913:SF0">
    <property type="entry name" value="VACUOLAR IMPORT AND DEGRADATION PROTEIN 27"/>
    <property type="match status" value="1"/>
</dbReference>
<evidence type="ECO:0000313" key="5">
    <source>
        <dbReference type="Proteomes" id="UP000826271"/>
    </source>
</evidence>
<dbReference type="Pfam" id="PF23581">
    <property type="entry name" value="DUF7135"/>
    <property type="match status" value="1"/>
</dbReference>
<organism evidence="4 5">
    <name type="scientific">Buddleja alternifolia</name>
    <dbReference type="NCBI Taxonomy" id="168488"/>
    <lineage>
        <taxon>Eukaryota</taxon>
        <taxon>Viridiplantae</taxon>
        <taxon>Streptophyta</taxon>
        <taxon>Embryophyta</taxon>
        <taxon>Tracheophyta</taxon>
        <taxon>Spermatophyta</taxon>
        <taxon>Magnoliopsida</taxon>
        <taxon>eudicotyledons</taxon>
        <taxon>Gunneridae</taxon>
        <taxon>Pentapetalae</taxon>
        <taxon>asterids</taxon>
        <taxon>lamiids</taxon>
        <taxon>Lamiales</taxon>
        <taxon>Scrophulariaceae</taxon>
        <taxon>Buddlejeae</taxon>
        <taxon>Buddleja</taxon>
    </lineage>
</organism>
<dbReference type="Pfam" id="PF08553">
    <property type="entry name" value="VID27"/>
    <property type="match status" value="1"/>
</dbReference>
<feature type="domain" description="Vacuolar import/degradation Vid27 C-terminal" evidence="2">
    <location>
        <begin position="274"/>
        <end position="544"/>
    </location>
</feature>
<gene>
    <name evidence="4" type="ORF">BUALT_Bualt08G0051600</name>
</gene>
<name>A0AAV6XB29_9LAMI</name>
<feature type="compositionally biased region" description="Basic and acidic residues" evidence="1">
    <location>
        <begin position="1"/>
        <end position="10"/>
    </location>
</feature>
<dbReference type="SUPFAM" id="SSF101908">
    <property type="entry name" value="Putative isomerase YbhE"/>
    <property type="match status" value="1"/>
</dbReference>
<feature type="compositionally biased region" description="Acidic residues" evidence="1">
    <location>
        <begin position="11"/>
        <end position="21"/>
    </location>
</feature>
<feature type="domain" description="DUF7135" evidence="3">
    <location>
        <begin position="51"/>
        <end position="216"/>
    </location>
</feature>